<dbReference type="STRING" id="225324.SAMN02745126_04985"/>
<keyword evidence="1" id="KW-0472">Membrane</keyword>
<dbReference type="Proteomes" id="UP000190092">
    <property type="component" value="Unassembled WGS sequence"/>
</dbReference>
<evidence type="ECO:0000313" key="2">
    <source>
        <dbReference type="EMBL" id="SKA30559.1"/>
    </source>
</evidence>
<feature type="transmembrane region" description="Helical" evidence="1">
    <location>
        <begin position="104"/>
        <end position="125"/>
    </location>
</feature>
<keyword evidence="1" id="KW-0812">Transmembrane</keyword>
<evidence type="ECO:0000313" key="3">
    <source>
        <dbReference type="Proteomes" id="UP000190092"/>
    </source>
</evidence>
<protein>
    <submittedName>
        <fullName evidence="2">Uncharacterized membrane protein</fullName>
    </submittedName>
</protein>
<dbReference type="OrthoDB" id="9815686at2"/>
<feature type="transmembrane region" description="Helical" evidence="1">
    <location>
        <begin position="71"/>
        <end position="92"/>
    </location>
</feature>
<reference evidence="3" key="1">
    <citation type="submission" date="2017-02" db="EMBL/GenBank/DDBJ databases">
        <authorList>
            <person name="Varghese N."/>
            <person name="Submissions S."/>
        </authorList>
    </citation>
    <scope>NUCLEOTIDE SEQUENCE [LARGE SCALE GENOMIC DNA]</scope>
    <source>
        <strain evidence="3">ATCC 27094</strain>
    </source>
</reference>
<dbReference type="RefSeq" id="WP_085936733.1">
    <property type="nucleotide sequence ID" value="NZ_FUWJ01000009.1"/>
</dbReference>
<dbReference type="EMBL" id="FUWJ01000009">
    <property type="protein sequence ID" value="SKA30559.1"/>
    <property type="molecule type" value="Genomic_DNA"/>
</dbReference>
<accession>A0A1T4SQQ4</accession>
<organism evidence="2 3">
    <name type="scientific">Enhydrobacter aerosaccus</name>
    <dbReference type="NCBI Taxonomy" id="225324"/>
    <lineage>
        <taxon>Bacteria</taxon>
        <taxon>Pseudomonadati</taxon>
        <taxon>Pseudomonadota</taxon>
        <taxon>Alphaproteobacteria</taxon>
        <taxon>Hyphomicrobiales</taxon>
        <taxon>Enhydrobacter</taxon>
    </lineage>
</organism>
<dbReference type="Pfam" id="PF10067">
    <property type="entry name" value="DUF2306"/>
    <property type="match status" value="1"/>
</dbReference>
<proteinExistence type="predicted"/>
<name>A0A1T4SQQ4_9HYPH</name>
<sequence>MTLTPIVAVHMTVALLATALGPVALWARLGARQRPVLHRAFGYAWVTLMIVTAVSAMFIRSTLSFSIAGFSPIHLLIPFTLINLFMAFRALSRGEIRRHRRHMLGVYFGACVIAGFFTLVPGRYLGNLIWHDWLRWI</sequence>
<feature type="transmembrane region" description="Helical" evidence="1">
    <location>
        <begin position="40"/>
        <end position="59"/>
    </location>
</feature>
<evidence type="ECO:0000256" key="1">
    <source>
        <dbReference type="SAM" id="Phobius"/>
    </source>
</evidence>
<keyword evidence="1" id="KW-1133">Transmembrane helix</keyword>
<feature type="transmembrane region" description="Helical" evidence="1">
    <location>
        <begin position="6"/>
        <end position="28"/>
    </location>
</feature>
<gene>
    <name evidence="2" type="ORF">SAMN02745126_04985</name>
</gene>
<dbReference type="AlphaFoldDB" id="A0A1T4SQQ4"/>
<dbReference type="InterPro" id="IPR018750">
    <property type="entry name" value="DUF2306_membrane"/>
</dbReference>
<keyword evidence="3" id="KW-1185">Reference proteome</keyword>